<dbReference type="EMBL" id="BONG01000023">
    <property type="protein sequence ID" value="GIF90495.1"/>
    <property type="molecule type" value="Genomic_DNA"/>
</dbReference>
<protein>
    <submittedName>
        <fullName evidence="1">Uncharacterized protein</fullName>
    </submittedName>
</protein>
<evidence type="ECO:0000313" key="2">
    <source>
        <dbReference type="Proteomes" id="UP000619293"/>
    </source>
</evidence>
<comment type="caution">
    <text evidence="1">The sequence shown here is derived from an EMBL/GenBank/DDBJ whole genome shotgun (WGS) entry which is preliminary data.</text>
</comment>
<reference evidence="1 2" key="1">
    <citation type="submission" date="2021-01" db="EMBL/GenBank/DDBJ databases">
        <title>Whole genome shotgun sequence of Catellatospora chokoriensis NBRC 107358.</title>
        <authorList>
            <person name="Komaki H."/>
            <person name="Tamura T."/>
        </authorList>
    </citation>
    <scope>NUCLEOTIDE SEQUENCE [LARGE SCALE GENOMIC DNA]</scope>
    <source>
        <strain evidence="1 2">NBRC 107358</strain>
    </source>
</reference>
<dbReference type="AlphaFoldDB" id="A0A8J3K4E0"/>
<sequence length="93" mass="9736">MGRALTAGQFEVYARRKITVALDILDGHHADLFGLCACGRPQPCSVAATCQATIDHYRAKLALVGATQPLRLVVSQSSSAAYRPGVALPAIGT</sequence>
<name>A0A8J3K4E0_9ACTN</name>
<dbReference type="RefSeq" id="WP_191842550.1">
    <property type="nucleotide sequence ID" value="NZ_BAAALB010000024.1"/>
</dbReference>
<evidence type="ECO:0000313" key="1">
    <source>
        <dbReference type="EMBL" id="GIF90495.1"/>
    </source>
</evidence>
<keyword evidence="2" id="KW-1185">Reference proteome</keyword>
<gene>
    <name evidence="1" type="ORF">Cch02nite_39390</name>
</gene>
<organism evidence="1 2">
    <name type="scientific">Catellatospora chokoriensis</name>
    <dbReference type="NCBI Taxonomy" id="310353"/>
    <lineage>
        <taxon>Bacteria</taxon>
        <taxon>Bacillati</taxon>
        <taxon>Actinomycetota</taxon>
        <taxon>Actinomycetes</taxon>
        <taxon>Micromonosporales</taxon>
        <taxon>Micromonosporaceae</taxon>
        <taxon>Catellatospora</taxon>
    </lineage>
</organism>
<dbReference type="Proteomes" id="UP000619293">
    <property type="component" value="Unassembled WGS sequence"/>
</dbReference>
<proteinExistence type="predicted"/>
<accession>A0A8J3K4E0</accession>